<evidence type="ECO:0000313" key="1">
    <source>
        <dbReference type="EMBL" id="PSK42047.1"/>
    </source>
</evidence>
<protein>
    <submittedName>
        <fullName evidence="1">Uncharacterized protein</fullName>
    </submittedName>
</protein>
<evidence type="ECO:0000313" key="2">
    <source>
        <dbReference type="Proteomes" id="UP000243723"/>
    </source>
</evidence>
<dbReference type="AlphaFoldDB" id="A0A2P7Z1F5"/>
<accession>A0A2P7Z1F5</accession>
<name>A0A2P7Z1F5_9PEZI</name>
<sequence>MFRHAIEAIHNSIVDEELSEAQPVLIILRGLDGGNIQVQHWKSLIKEYHGIIDSHIAFYLDKQGDGGFTKALNLSKLVDQKATKSEDEQLVLGRYHRLDEKQEKSLSDSPIEIHIEKAPGAATIKATKSSASLLPYSLTKVLDHLP</sequence>
<comment type="caution">
    <text evidence="1">The sequence shown here is derived from an EMBL/GenBank/DDBJ whole genome shotgun (WGS) entry which is preliminary data.</text>
</comment>
<dbReference type="Proteomes" id="UP000243723">
    <property type="component" value="Unassembled WGS sequence"/>
</dbReference>
<keyword evidence="2" id="KW-1185">Reference proteome</keyword>
<reference evidence="1 2" key="1">
    <citation type="submission" date="2017-05" db="EMBL/GenBank/DDBJ databases">
        <title>Draft genome sequence of Elsinoe australis.</title>
        <authorList>
            <person name="Cheng Q."/>
        </authorList>
    </citation>
    <scope>NUCLEOTIDE SEQUENCE [LARGE SCALE GENOMIC DNA]</scope>
    <source>
        <strain evidence="1 2">NL1</strain>
    </source>
</reference>
<gene>
    <name evidence="1" type="ORF">B9Z65_3961</name>
</gene>
<organism evidence="1 2">
    <name type="scientific">Elsinoe australis</name>
    <dbReference type="NCBI Taxonomy" id="40998"/>
    <lineage>
        <taxon>Eukaryota</taxon>
        <taxon>Fungi</taxon>
        <taxon>Dikarya</taxon>
        <taxon>Ascomycota</taxon>
        <taxon>Pezizomycotina</taxon>
        <taxon>Dothideomycetes</taxon>
        <taxon>Dothideomycetidae</taxon>
        <taxon>Myriangiales</taxon>
        <taxon>Elsinoaceae</taxon>
        <taxon>Elsinoe</taxon>
    </lineage>
</organism>
<dbReference type="EMBL" id="NHZQ01000335">
    <property type="protein sequence ID" value="PSK42047.1"/>
    <property type="molecule type" value="Genomic_DNA"/>
</dbReference>
<dbReference type="OrthoDB" id="10675710at2759"/>
<proteinExistence type="predicted"/>